<gene>
    <name evidence="1" type="ORF">CALVIDRAFT_542643</name>
</gene>
<accession>A0A167GDY3</accession>
<evidence type="ECO:0000313" key="1">
    <source>
        <dbReference type="EMBL" id="KZO90455.1"/>
    </source>
</evidence>
<keyword evidence="2" id="KW-1185">Reference proteome</keyword>
<dbReference type="AlphaFoldDB" id="A0A167GDY3"/>
<dbReference type="EMBL" id="KV417341">
    <property type="protein sequence ID" value="KZO90455.1"/>
    <property type="molecule type" value="Genomic_DNA"/>
</dbReference>
<reference evidence="1 2" key="1">
    <citation type="journal article" date="2016" name="Mol. Biol. Evol.">
        <title>Comparative Genomics of Early-Diverging Mushroom-Forming Fungi Provides Insights into the Origins of Lignocellulose Decay Capabilities.</title>
        <authorList>
            <person name="Nagy L.G."/>
            <person name="Riley R."/>
            <person name="Tritt A."/>
            <person name="Adam C."/>
            <person name="Daum C."/>
            <person name="Floudas D."/>
            <person name="Sun H."/>
            <person name="Yadav J.S."/>
            <person name="Pangilinan J."/>
            <person name="Larsson K.H."/>
            <person name="Matsuura K."/>
            <person name="Barry K."/>
            <person name="Labutti K."/>
            <person name="Kuo R."/>
            <person name="Ohm R.A."/>
            <person name="Bhattacharya S.S."/>
            <person name="Shirouzu T."/>
            <person name="Yoshinaga Y."/>
            <person name="Martin F.M."/>
            <person name="Grigoriev I.V."/>
            <person name="Hibbett D.S."/>
        </authorList>
    </citation>
    <scope>NUCLEOTIDE SEQUENCE [LARGE SCALE GENOMIC DNA]</scope>
    <source>
        <strain evidence="1 2">TUFC12733</strain>
    </source>
</reference>
<name>A0A167GDY3_CALVF</name>
<evidence type="ECO:0000313" key="2">
    <source>
        <dbReference type="Proteomes" id="UP000076738"/>
    </source>
</evidence>
<protein>
    <submittedName>
        <fullName evidence="1">Uncharacterized protein</fullName>
    </submittedName>
</protein>
<proteinExistence type="predicted"/>
<dbReference type="Proteomes" id="UP000076738">
    <property type="component" value="Unassembled WGS sequence"/>
</dbReference>
<sequence>MPSESVVKLKNPKNLRAVSRKAWWSSGDSELTWGFSQLGTLVLKIIGPHGFDDAESDMGLSQLDMALKNQFKDRWAAAQGKEKTIAVLDIDIICSDCKFEVRANDLATSM</sequence>
<organism evidence="1 2">
    <name type="scientific">Calocera viscosa (strain TUFC12733)</name>
    <dbReference type="NCBI Taxonomy" id="1330018"/>
    <lineage>
        <taxon>Eukaryota</taxon>
        <taxon>Fungi</taxon>
        <taxon>Dikarya</taxon>
        <taxon>Basidiomycota</taxon>
        <taxon>Agaricomycotina</taxon>
        <taxon>Dacrymycetes</taxon>
        <taxon>Dacrymycetales</taxon>
        <taxon>Dacrymycetaceae</taxon>
        <taxon>Calocera</taxon>
    </lineage>
</organism>